<evidence type="ECO:0000313" key="1">
    <source>
        <dbReference type="EMBL" id="MFC5570888.1"/>
    </source>
</evidence>
<reference evidence="2" key="1">
    <citation type="journal article" date="2019" name="Int. J. Syst. Evol. Microbiol.">
        <title>The Global Catalogue of Microorganisms (GCM) 10K type strain sequencing project: providing services to taxonomists for standard genome sequencing and annotation.</title>
        <authorList>
            <consortium name="The Broad Institute Genomics Platform"/>
            <consortium name="The Broad Institute Genome Sequencing Center for Infectious Disease"/>
            <person name="Wu L."/>
            <person name="Ma J."/>
        </authorList>
    </citation>
    <scope>NUCLEOTIDE SEQUENCE [LARGE SCALE GENOMIC DNA]</scope>
    <source>
        <strain evidence="2">KACC 11407</strain>
    </source>
</reference>
<dbReference type="EMBL" id="JBHSNM010000004">
    <property type="protein sequence ID" value="MFC5570888.1"/>
    <property type="molecule type" value="Genomic_DNA"/>
</dbReference>
<comment type="caution">
    <text evidence="1">The sequence shown here is derived from an EMBL/GenBank/DDBJ whole genome shotgun (WGS) entry which is preliminary data.</text>
</comment>
<proteinExistence type="predicted"/>
<evidence type="ECO:0008006" key="3">
    <source>
        <dbReference type="Google" id="ProtNLM"/>
    </source>
</evidence>
<accession>A0ABW0SP52</accession>
<keyword evidence="2" id="KW-1185">Reference proteome</keyword>
<organism evidence="1 2">
    <name type="scientific">Lysobacter yangpyeongensis</name>
    <dbReference type="NCBI Taxonomy" id="346182"/>
    <lineage>
        <taxon>Bacteria</taxon>
        <taxon>Pseudomonadati</taxon>
        <taxon>Pseudomonadota</taxon>
        <taxon>Gammaproteobacteria</taxon>
        <taxon>Lysobacterales</taxon>
        <taxon>Lysobacteraceae</taxon>
        <taxon>Lysobacter</taxon>
    </lineage>
</organism>
<evidence type="ECO:0000313" key="2">
    <source>
        <dbReference type="Proteomes" id="UP001596036"/>
    </source>
</evidence>
<dbReference type="RefSeq" id="WP_386755383.1">
    <property type="nucleotide sequence ID" value="NZ_JBHSNM010000004.1"/>
</dbReference>
<sequence length="341" mass="39037">MRRIASWVLAGLCLTVWGQPQASEWSNLPELEARKFIQARAAEDFRSGRMAEIDARMAQLVRDSTRTSSGLWVSGLYYGGLRSAVITDTPQTDEMLGVLEQRTLEWTRQRPHSAVARVLHAQVIVRRAWRIRGGGYAYTVPDDAWAPFHAGLRRAEAYLEQEKAVAAAVPDYYLALAEIAKALGKPRRDIDALLAECDRRYPGYYPLYFEILNYLLPKWHGDAAEIERFARDAVRRTQAFEGDSMYARIYWFAAQGDFRNDLFWSTNARWDLMKRGFEDVVARYPDQWNYQNYAHFACEADDTRTLTTLMSRFVKPPMLAAAWSGGIGLAECERRAGRQSL</sequence>
<gene>
    <name evidence="1" type="ORF">ACFPN1_12535</name>
</gene>
<name>A0ABW0SP52_9GAMM</name>
<protein>
    <recommendedName>
        <fullName evidence="3">DUF4034 domain-containing protein</fullName>
    </recommendedName>
</protein>
<dbReference type="Proteomes" id="UP001596036">
    <property type="component" value="Unassembled WGS sequence"/>
</dbReference>